<sequence length="82" mass="9011">MLPKPNECAHLQESETSLLPPSTPSPIANTARDPEIAVCEEFEIAAQQGTVEAYRLFIARHPDHELAKLAKALMDKIQFGPS</sequence>
<organism evidence="2 3">
    <name type="scientific">Devosia yakushimensis</name>
    <dbReference type="NCBI Taxonomy" id="470028"/>
    <lineage>
        <taxon>Bacteria</taxon>
        <taxon>Pseudomonadati</taxon>
        <taxon>Pseudomonadota</taxon>
        <taxon>Alphaproteobacteria</taxon>
        <taxon>Hyphomicrobiales</taxon>
        <taxon>Devosiaceae</taxon>
        <taxon>Devosia</taxon>
    </lineage>
</organism>
<name>A0ABQ5UGQ5_9HYPH</name>
<reference evidence="2" key="1">
    <citation type="journal article" date="2014" name="Int. J. Syst. Evol. Microbiol.">
        <title>Complete genome of a new Firmicutes species belonging to the dominant human colonic microbiota ('Ruminococcus bicirculans') reveals two chromosomes and a selective capacity to utilize plant glucans.</title>
        <authorList>
            <consortium name="NISC Comparative Sequencing Program"/>
            <person name="Wegmann U."/>
            <person name="Louis P."/>
            <person name="Goesmann A."/>
            <person name="Henrissat B."/>
            <person name="Duncan S.H."/>
            <person name="Flint H.J."/>
        </authorList>
    </citation>
    <scope>NUCLEOTIDE SEQUENCE</scope>
    <source>
        <strain evidence="2">NBRC 103855</strain>
    </source>
</reference>
<keyword evidence="3" id="KW-1185">Reference proteome</keyword>
<evidence type="ECO:0000313" key="2">
    <source>
        <dbReference type="EMBL" id="GLQ11242.1"/>
    </source>
</evidence>
<protein>
    <submittedName>
        <fullName evidence="2">Uncharacterized protein</fullName>
    </submittedName>
</protein>
<dbReference type="Proteomes" id="UP001161406">
    <property type="component" value="Unassembled WGS sequence"/>
</dbReference>
<evidence type="ECO:0000313" key="3">
    <source>
        <dbReference type="Proteomes" id="UP001161406"/>
    </source>
</evidence>
<gene>
    <name evidence="2" type="ORF">GCM10007913_31740</name>
</gene>
<dbReference type="EMBL" id="BSNG01000001">
    <property type="protein sequence ID" value="GLQ11242.1"/>
    <property type="molecule type" value="Genomic_DNA"/>
</dbReference>
<accession>A0ABQ5UGQ5</accession>
<comment type="caution">
    <text evidence="2">The sequence shown here is derived from an EMBL/GenBank/DDBJ whole genome shotgun (WGS) entry which is preliminary data.</text>
</comment>
<proteinExistence type="predicted"/>
<evidence type="ECO:0000256" key="1">
    <source>
        <dbReference type="SAM" id="MobiDB-lite"/>
    </source>
</evidence>
<reference evidence="2" key="2">
    <citation type="submission" date="2023-01" db="EMBL/GenBank/DDBJ databases">
        <title>Draft genome sequence of Devosia yakushimensis strain NBRC 103855.</title>
        <authorList>
            <person name="Sun Q."/>
            <person name="Mori K."/>
        </authorList>
    </citation>
    <scope>NUCLEOTIDE SEQUENCE</scope>
    <source>
        <strain evidence="2">NBRC 103855</strain>
    </source>
</reference>
<feature type="region of interest" description="Disordered" evidence="1">
    <location>
        <begin position="1"/>
        <end position="32"/>
    </location>
</feature>